<dbReference type="Proteomes" id="UP001172082">
    <property type="component" value="Unassembled WGS sequence"/>
</dbReference>
<gene>
    <name evidence="1" type="ORF">QQ008_15070</name>
</gene>
<organism evidence="1 2">
    <name type="scientific">Splendidivirga corallicola</name>
    <dbReference type="NCBI Taxonomy" id="3051826"/>
    <lineage>
        <taxon>Bacteria</taxon>
        <taxon>Pseudomonadati</taxon>
        <taxon>Bacteroidota</taxon>
        <taxon>Cytophagia</taxon>
        <taxon>Cytophagales</taxon>
        <taxon>Splendidivirgaceae</taxon>
        <taxon>Splendidivirga</taxon>
    </lineage>
</organism>
<dbReference type="RefSeq" id="WP_346752731.1">
    <property type="nucleotide sequence ID" value="NZ_JAUJEA010000005.1"/>
</dbReference>
<proteinExistence type="predicted"/>
<keyword evidence="2" id="KW-1185">Reference proteome</keyword>
<reference evidence="1" key="1">
    <citation type="submission" date="2023-06" db="EMBL/GenBank/DDBJ databases">
        <title>Genomic of Parafulvivirga corallium.</title>
        <authorList>
            <person name="Wang G."/>
        </authorList>
    </citation>
    <scope>NUCLEOTIDE SEQUENCE</scope>
    <source>
        <strain evidence="1">BMA10</strain>
    </source>
</reference>
<comment type="caution">
    <text evidence="1">The sequence shown here is derived from an EMBL/GenBank/DDBJ whole genome shotgun (WGS) entry which is preliminary data.</text>
</comment>
<name>A0ABT8KR81_9BACT</name>
<accession>A0ABT8KR81</accession>
<protein>
    <submittedName>
        <fullName evidence="1">Uncharacterized protein</fullName>
    </submittedName>
</protein>
<evidence type="ECO:0000313" key="2">
    <source>
        <dbReference type="Proteomes" id="UP001172082"/>
    </source>
</evidence>
<evidence type="ECO:0000313" key="1">
    <source>
        <dbReference type="EMBL" id="MDN5202709.1"/>
    </source>
</evidence>
<sequence>MFEQELNEEWQELKEIWRNSSRTKKINLEMSGLINELKGKMSQFEKDAITRDIKQITSSISQFEKDSIAGDLKKIMASIHKILRMLGIKKEK</sequence>
<dbReference type="EMBL" id="JAUJEA010000005">
    <property type="protein sequence ID" value="MDN5202709.1"/>
    <property type="molecule type" value="Genomic_DNA"/>
</dbReference>